<evidence type="ECO:0000313" key="3">
    <source>
        <dbReference type="Proteomes" id="UP000789595"/>
    </source>
</evidence>
<dbReference type="AlphaFoldDB" id="A0A8J2T1U6"/>
<dbReference type="Proteomes" id="UP000789595">
    <property type="component" value="Unassembled WGS sequence"/>
</dbReference>
<keyword evidence="3" id="KW-1185">Reference proteome</keyword>
<keyword evidence="1" id="KW-0732">Signal</keyword>
<proteinExistence type="predicted"/>
<organism evidence="2 3">
    <name type="scientific">Pelagomonas calceolata</name>
    <dbReference type="NCBI Taxonomy" id="35677"/>
    <lineage>
        <taxon>Eukaryota</taxon>
        <taxon>Sar</taxon>
        <taxon>Stramenopiles</taxon>
        <taxon>Ochrophyta</taxon>
        <taxon>Pelagophyceae</taxon>
        <taxon>Pelagomonadales</taxon>
        <taxon>Pelagomonadaceae</taxon>
        <taxon>Pelagomonas</taxon>
    </lineage>
</organism>
<evidence type="ECO:0000313" key="2">
    <source>
        <dbReference type="EMBL" id="CAH0379512.1"/>
    </source>
</evidence>
<feature type="chain" id="PRO_5035297146" evidence="1">
    <location>
        <begin position="22"/>
        <end position="1046"/>
    </location>
</feature>
<name>A0A8J2T1U6_9STRA</name>
<reference evidence="2" key="1">
    <citation type="submission" date="2021-11" db="EMBL/GenBank/DDBJ databases">
        <authorList>
            <consortium name="Genoscope - CEA"/>
            <person name="William W."/>
        </authorList>
    </citation>
    <scope>NUCLEOTIDE SEQUENCE</scope>
</reference>
<dbReference type="EMBL" id="CAKKNE010000006">
    <property type="protein sequence ID" value="CAH0379512.1"/>
    <property type="molecule type" value="Genomic_DNA"/>
</dbReference>
<gene>
    <name evidence="2" type="ORF">PECAL_6P11390</name>
</gene>
<feature type="signal peptide" evidence="1">
    <location>
        <begin position="1"/>
        <end position="21"/>
    </location>
</feature>
<sequence length="1046" mass="110893">MLNQHMGGSAWRLLICAACQAAAVTCPANEGSEACRLVPPAAGYTRHGITLDALRSSDCVVVTTTMRHPGRGIEIAAQLARATPVVAPDACCARFVPLTFCREEARLLDANGTCNVSTARNTGKEAMGLLIAFSDEVLRPALARACGVLSVPETAMDRVGRDRERRATRIARTLRSGVAVGPYWSGGAFRQHGQFHWRPPLTYKAWTLDPASPATLGEWGRAVLPPDAVARAARGNWSTEWSKGVFFVNATAARRYAAPTYVRFMRELAFPHPAAGHFLERLWRALYGAESAAAARVAEDRPVIGASRALGAGTDWWANLSTPAAARYQYGGDHASACADARARQRAWRSAYEHAGWVADAPDLGVCEPRGAPCVEDSLSGCCDRGPVPGPAPPRAGSFVAVSLASSEAPCAVRQSVVDVLAVAVPATLVVIHVGCYSPASPADRVALADAFPGRAVLNPACVPTLRAYGSILHAHLRNVKFLAALYGSSGPSHVILAAANLAWRARGFEAFAVRTGASALAAPAFRRLDRNRTFDAADGDWARLNRTRAGDGVLVQKHEGAFYPFAVLERMVAFLEAAGPLGRLNARTCLGCAALPGLCVEELYPANLYRLLTGAGGAPCAADDACRPWDGTLAARADHLRPGDLGATKFAVKDWRHRGCDGAPEPDAAGPAAPPPVSAFDCASDDDCDAARRERCVGRGEGPGAAWPGQCVVEAPPAPWAFTCAYAYPAVGGAVAGAPVVPDGAPCLTLVVDAAPPRVAAAPAVAVLVVGLAEGLDRPQVYERMRSCFLRNLGRHDVFVNLELAADPKTLMADARWNHAGRAVGARDVAPALAALRPRLVTLGEPRIEGFADGGNAWNRSDWYSGTRHDTHCGGRAWKVDLHYGAGRAVRIYDRYRRAMLLVNAAERADGRRYDWVAKLRPDLFFAAPVGFADVFGDAGANVAVRWAWFNAVSRDAATAGFVDGALTYWRCAGVEGLPGHTTVKDETWLAESLRRGGAPIRHGGAELRAAICLLRATPDDDSLCAARRRANSSAISACPANTRS</sequence>
<protein>
    <submittedName>
        <fullName evidence="2">Uncharacterized protein</fullName>
    </submittedName>
</protein>
<evidence type="ECO:0000256" key="1">
    <source>
        <dbReference type="SAM" id="SignalP"/>
    </source>
</evidence>
<accession>A0A8J2T1U6</accession>
<comment type="caution">
    <text evidence="2">The sequence shown here is derived from an EMBL/GenBank/DDBJ whole genome shotgun (WGS) entry which is preliminary data.</text>
</comment>